<evidence type="ECO:0008006" key="3">
    <source>
        <dbReference type="Google" id="ProtNLM"/>
    </source>
</evidence>
<evidence type="ECO:0000313" key="2">
    <source>
        <dbReference type="Proteomes" id="UP000247922"/>
    </source>
</evidence>
<dbReference type="InterPro" id="IPR036873">
    <property type="entry name" value="Rhodanese-like_dom_sf"/>
</dbReference>
<evidence type="ECO:0000313" key="1">
    <source>
        <dbReference type="EMBL" id="PXW93043.1"/>
    </source>
</evidence>
<keyword evidence="2" id="KW-1185">Reference proteome</keyword>
<organism evidence="1 2">
    <name type="scientific">Streptohalobacillus salinus</name>
    <dbReference type="NCBI Taxonomy" id="621096"/>
    <lineage>
        <taxon>Bacteria</taxon>
        <taxon>Bacillati</taxon>
        <taxon>Bacillota</taxon>
        <taxon>Bacilli</taxon>
        <taxon>Bacillales</taxon>
        <taxon>Bacillaceae</taxon>
        <taxon>Streptohalobacillus</taxon>
    </lineage>
</organism>
<reference evidence="1 2" key="1">
    <citation type="submission" date="2018-05" db="EMBL/GenBank/DDBJ databases">
        <title>Genomic Encyclopedia of Type Strains, Phase IV (KMG-IV): sequencing the most valuable type-strain genomes for metagenomic binning, comparative biology and taxonomic classification.</title>
        <authorList>
            <person name="Goeker M."/>
        </authorList>
    </citation>
    <scope>NUCLEOTIDE SEQUENCE [LARGE SCALE GENOMIC DNA]</scope>
    <source>
        <strain evidence="1 2">DSM 22440</strain>
    </source>
</reference>
<protein>
    <recommendedName>
        <fullName evidence="3">Sulfurtransferase</fullName>
    </recommendedName>
</protein>
<sequence>MPYVLLILAGVWVGYLLYTRYFPVRGVKCVNKTELKNKATIVDLRDYSESAKEVVIGAIALPIAYIKRHHHGLPQREIYVVASDRVERNIGIRLLQRSGHRVAGYSIINDPCRCKKYLAEFAS</sequence>
<dbReference type="EMBL" id="QJJR01000001">
    <property type="protein sequence ID" value="PXW93043.1"/>
    <property type="molecule type" value="Genomic_DNA"/>
</dbReference>
<name>A0A2V3WEH9_9BACI</name>
<gene>
    <name evidence="1" type="ORF">DES38_101124</name>
</gene>
<dbReference type="Gene3D" id="3.40.250.10">
    <property type="entry name" value="Rhodanese-like domain"/>
    <property type="match status" value="1"/>
</dbReference>
<comment type="caution">
    <text evidence="1">The sequence shown here is derived from an EMBL/GenBank/DDBJ whole genome shotgun (WGS) entry which is preliminary data.</text>
</comment>
<dbReference type="RefSeq" id="WP_245881931.1">
    <property type="nucleotide sequence ID" value="NZ_QJJR01000001.1"/>
</dbReference>
<dbReference type="SUPFAM" id="SSF52821">
    <property type="entry name" value="Rhodanese/Cell cycle control phosphatase"/>
    <property type="match status" value="1"/>
</dbReference>
<dbReference type="Proteomes" id="UP000247922">
    <property type="component" value="Unassembled WGS sequence"/>
</dbReference>
<proteinExistence type="predicted"/>
<accession>A0A2V3WEH9</accession>
<dbReference type="AlphaFoldDB" id="A0A2V3WEH9"/>